<dbReference type="AlphaFoldDB" id="A0A2U2AMM1"/>
<comment type="catalytic activity">
    <reaction evidence="4 5">
        <text>[thioredoxin]-disulfide + L-methionine + H2O = L-methionine (S)-S-oxide + [thioredoxin]-dithiol</text>
        <dbReference type="Rhea" id="RHEA:19993"/>
        <dbReference type="Rhea" id="RHEA-COMP:10698"/>
        <dbReference type="Rhea" id="RHEA-COMP:10700"/>
        <dbReference type="ChEBI" id="CHEBI:15377"/>
        <dbReference type="ChEBI" id="CHEBI:29950"/>
        <dbReference type="ChEBI" id="CHEBI:50058"/>
        <dbReference type="ChEBI" id="CHEBI:57844"/>
        <dbReference type="ChEBI" id="CHEBI:58772"/>
        <dbReference type="EC" id="1.8.4.11"/>
    </reaction>
</comment>
<dbReference type="PANTHER" id="PTHR42799:SF2">
    <property type="entry name" value="MITOCHONDRIAL PEPTIDE METHIONINE SULFOXIDE REDUCTASE"/>
    <property type="match status" value="1"/>
</dbReference>
<evidence type="ECO:0000256" key="1">
    <source>
        <dbReference type="ARBA" id="ARBA00005591"/>
    </source>
</evidence>
<evidence type="ECO:0000256" key="2">
    <source>
        <dbReference type="ARBA" id="ARBA00023002"/>
    </source>
</evidence>
<protein>
    <recommendedName>
        <fullName evidence="5">Peptide methionine sulfoxide reductase MsrA</fullName>
        <shortName evidence="5">Protein-methionine-S-oxide reductase</shortName>
        <ecNumber evidence="5">1.8.4.11</ecNumber>
    </recommendedName>
    <alternativeName>
        <fullName evidence="5">Peptide-methionine (S)-S-oxide reductase</fullName>
        <shortName evidence="5">Peptide Met(O) reductase</shortName>
    </alternativeName>
</protein>
<keyword evidence="8" id="KW-1185">Reference proteome</keyword>
<comment type="similarity">
    <text evidence="1 5">Belongs to the MsrA Met sulfoxide reductase family.</text>
</comment>
<feature type="active site" evidence="5">
    <location>
        <position position="15"/>
    </location>
</feature>
<evidence type="ECO:0000313" key="7">
    <source>
        <dbReference type="EMBL" id="PWD84461.1"/>
    </source>
</evidence>
<dbReference type="InterPro" id="IPR036509">
    <property type="entry name" value="Met_Sox_Rdtase_MsrA_sf"/>
</dbReference>
<dbReference type="GO" id="GO:0005737">
    <property type="term" value="C:cytoplasm"/>
    <property type="evidence" value="ECO:0007669"/>
    <property type="project" value="TreeGrafter"/>
</dbReference>
<reference evidence="7 8" key="1">
    <citation type="journal article" date="2018" name="Genome Announc.">
        <title>Ignatzschineria cameli sp. nov., isolated from necrotic foot tissue of dromedaries (Camelus dromedarius) and associated maggots (Wohlfahrtia species) in Dubai.</title>
        <authorList>
            <person name="Tsang C.C."/>
            <person name="Tang J.Y."/>
            <person name="Fong J.Y."/>
            <person name="Kinne J."/>
            <person name="Lee H.H."/>
            <person name="Joseph M."/>
            <person name="Jose S."/>
            <person name="Schuster R.K."/>
            <person name="Tang Y."/>
            <person name="Sivakumar S."/>
            <person name="Chen J.H."/>
            <person name="Teng J.L."/>
            <person name="Lau S.K."/>
            <person name="Wernery U."/>
            <person name="Woo P.C."/>
        </authorList>
    </citation>
    <scope>NUCLEOTIDE SEQUENCE [LARGE SCALE GENOMIC DNA]</scope>
    <source>
        <strain evidence="7 8">KCTC 22643</strain>
    </source>
</reference>
<keyword evidence="2 5" id="KW-0560">Oxidoreductase</keyword>
<dbReference type="InterPro" id="IPR002569">
    <property type="entry name" value="Met_Sox_Rdtase_MsrA_dom"/>
</dbReference>
<dbReference type="Gene3D" id="3.30.1060.10">
    <property type="entry name" value="Peptide methionine sulphoxide reductase MsrA"/>
    <property type="match status" value="1"/>
</dbReference>
<name>A0A2U2AMM1_9GAMM</name>
<dbReference type="GO" id="GO:0008113">
    <property type="term" value="F:peptide-methionine (S)-S-oxide reductase activity"/>
    <property type="evidence" value="ECO:0007669"/>
    <property type="project" value="UniProtKB-UniRule"/>
</dbReference>
<evidence type="ECO:0000259" key="6">
    <source>
        <dbReference type="Pfam" id="PF01625"/>
    </source>
</evidence>
<dbReference type="RefSeq" id="WP_109235638.1">
    <property type="nucleotide sequence ID" value="NZ_BMXZ01000001.1"/>
</dbReference>
<proteinExistence type="inferred from homology"/>
<comment type="catalytic activity">
    <reaction evidence="3 5">
        <text>L-methionyl-[protein] + [thioredoxin]-disulfide + H2O = L-methionyl-(S)-S-oxide-[protein] + [thioredoxin]-dithiol</text>
        <dbReference type="Rhea" id="RHEA:14217"/>
        <dbReference type="Rhea" id="RHEA-COMP:10698"/>
        <dbReference type="Rhea" id="RHEA-COMP:10700"/>
        <dbReference type="Rhea" id="RHEA-COMP:12313"/>
        <dbReference type="Rhea" id="RHEA-COMP:12315"/>
        <dbReference type="ChEBI" id="CHEBI:15377"/>
        <dbReference type="ChEBI" id="CHEBI:16044"/>
        <dbReference type="ChEBI" id="CHEBI:29950"/>
        <dbReference type="ChEBI" id="CHEBI:44120"/>
        <dbReference type="ChEBI" id="CHEBI:50058"/>
        <dbReference type="EC" id="1.8.4.11"/>
    </reaction>
</comment>
<dbReference type="EMBL" id="QEWR01000002">
    <property type="protein sequence ID" value="PWD84461.1"/>
    <property type="molecule type" value="Genomic_DNA"/>
</dbReference>
<feature type="domain" description="Peptide methionine sulphoxide reductase MsrA" evidence="6">
    <location>
        <begin position="8"/>
        <end position="158"/>
    </location>
</feature>
<organism evidence="7 8">
    <name type="scientific">Ignatzschineria indica</name>
    <dbReference type="NCBI Taxonomy" id="472583"/>
    <lineage>
        <taxon>Bacteria</taxon>
        <taxon>Pseudomonadati</taxon>
        <taxon>Pseudomonadota</taxon>
        <taxon>Gammaproteobacteria</taxon>
        <taxon>Cardiobacteriales</taxon>
        <taxon>Ignatzschineriaceae</taxon>
        <taxon>Ignatzschineria</taxon>
    </lineage>
</organism>
<comment type="function">
    <text evidence="5">Has an important function as a repair enzyme for proteins that have been inactivated by oxidation. Catalyzes the reversible oxidation-reduction of methionine sulfoxide in proteins to methionine.</text>
</comment>
<gene>
    <name evidence="5 7" type="primary">msrA</name>
    <name evidence="7" type="ORF">DC082_02655</name>
</gene>
<comment type="caution">
    <text evidence="7">The sequence shown here is derived from an EMBL/GenBank/DDBJ whole genome shotgun (WGS) entry which is preliminary data.</text>
</comment>
<dbReference type="SUPFAM" id="SSF55068">
    <property type="entry name" value="Peptide methionine sulfoxide reductase"/>
    <property type="match status" value="1"/>
</dbReference>
<evidence type="ECO:0000256" key="4">
    <source>
        <dbReference type="ARBA" id="ARBA00048782"/>
    </source>
</evidence>
<dbReference type="GO" id="GO:0033744">
    <property type="term" value="F:L-methionine:thioredoxin-disulfide S-oxidoreductase activity"/>
    <property type="evidence" value="ECO:0007669"/>
    <property type="project" value="RHEA"/>
</dbReference>
<dbReference type="Pfam" id="PF01625">
    <property type="entry name" value="PMSR"/>
    <property type="match status" value="1"/>
</dbReference>
<evidence type="ECO:0000256" key="3">
    <source>
        <dbReference type="ARBA" id="ARBA00047806"/>
    </source>
</evidence>
<dbReference type="HAMAP" id="MF_01401">
    <property type="entry name" value="MsrA"/>
    <property type="match status" value="1"/>
</dbReference>
<sequence length="170" mass="19496">MDSRDIREIVVAGGCFWGVEEYYKRLKGVISTEVGYAQGITENPSYEEVCTMETDHAEVVKIEYDADIISLEKILEHLFRMIDPLSLNQQGGDVGTQYRTGIYYSDRTDLPTIKAFIAQEQQAYSAPIAVEVEPLKYFWPAETMHQDYLEKNPRGYCHINFALIKPSELK</sequence>
<dbReference type="NCBIfam" id="TIGR00401">
    <property type="entry name" value="msrA"/>
    <property type="match status" value="1"/>
</dbReference>
<evidence type="ECO:0000313" key="8">
    <source>
        <dbReference type="Proteomes" id="UP000244948"/>
    </source>
</evidence>
<evidence type="ECO:0000256" key="5">
    <source>
        <dbReference type="HAMAP-Rule" id="MF_01401"/>
    </source>
</evidence>
<accession>A0A2U2AMM1</accession>
<dbReference type="GO" id="GO:0034599">
    <property type="term" value="P:cellular response to oxidative stress"/>
    <property type="evidence" value="ECO:0007669"/>
    <property type="project" value="TreeGrafter"/>
</dbReference>
<dbReference type="EC" id="1.8.4.11" evidence="5"/>
<dbReference type="Proteomes" id="UP000244948">
    <property type="component" value="Unassembled WGS sequence"/>
</dbReference>
<dbReference type="InterPro" id="IPR050162">
    <property type="entry name" value="MsrA_MetSO_reductase"/>
</dbReference>
<dbReference type="PANTHER" id="PTHR42799">
    <property type="entry name" value="MITOCHONDRIAL PEPTIDE METHIONINE SULFOXIDE REDUCTASE"/>
    <property type="match status" value="1"/>
</dbReference>